<comment type="caution">
    <text evidence="1">The sequence shown here is derived from an EMBL/GenBank/DDBJ whole genome shotgun (WGS) entry which is preliminary data.</text>
</comment>
<organism evidence="1 2">
    <name type="scientific">Pegethrix bostrychoides GSE-TBD4-15B</name>
    <dbReference type="NCBI Taxonomy" id="2839662"/>
    <lineage>
        <taxon>Bacteria</taxon>
        <taxon>Bacillati</taxon>
        <taxon>Cyanobacteriota</taxon>
        <taxon>Cyanophyceae</taxon>
        <taxon>Oculatellales</taxon>
        <taxon>Oculatellaceae</taxon>
        <taxon>Pegethrix</taxon>
    </lineage>
</organism>
<dbReference type="EMBL" id="JAHHHV010000084">
    <property type="protein sequence ID" value="MBW4468110.1"/>
    <property type="molecule type" value="Genomic_DNA"/>
</dbReference>
<sequence length="156" mass="17719">MINSAKSSTLNTSVNSRVNSAFSTRTALRSSSLEQAAQPQIQFGTRSRREIGTFDRVFTTSGSVRRSFDDVFRFDLTRSRRVRIYLGNEFSNPNSNSRRMTLSLIDDRTLRRVTSTTVRPTDIGAITRSLNPGTYRISISTQSNSRGRYFMDMVRV</sequence>
<name>A0A951PFL3_9CYAN</name>
<dbReference type="SUPFAM" id="SSF89260">
    <property type="entry name" value="Collagen-binding domain"/>
    <property type="match status" value="1"/>
</dbReference>
<gene>
    <name evidence="1" type="ORF">KME07_22010</name>
</gene>
<evidence type="ECO:0000313" key="2">
    <source>
        <dbReference type="Proteomes" id="UP000707356"/>
    </source>
</evidence>
<reference evidence="1" key="2">
    <citation type="journal article" date="2022" name="Microbiol. Resour. Announc.">
        <title>Metagenome Sequencing to Explore Phylogenomics of Terrestrial Cyanobacteria.</title>
        <authorList>
            <person name="Ward R.D."/>
            <person name="Stajich J.E."/>
            <person name="Johansen J.R."/>
            <person name="Huntemann M."/>
            <person name="Clum A."/>
            <person name="Foster B."/>
            <person name="Foster B."/>
            <person name="Roux S."/>
            <person name="Palaniappan K."/>
            <person name="Varghese N."/>
            <person name="Mukherjee S."/>
            <person name="Reddy T.B.K."/>
            <person name="Daum C."/>
            <person name="Copeland A."/>
            <person name="Chen I.A."/>
            <person name="Ivanova N.N."/>
            <person name="Kyrpides N.C."/>
            <person name="Shapiro N."/>
            <person name="Eloe-Fadrosh E.A."/>
            <person name="Pietrasiak N."/>
        </authorList>
    </citation>
    <scope>NUCLEOTIDE SEQUENCE</scope>
    <source>
        <strain evidence="1">GSE-TBD4-15B</strain>
    </source>
</reference>
<dbReference type="AlphaFoldDB" id="A0A951PFL3"/>
<reference evidence="1" key="1">
    <citation type="submission" date="2021-05" db="EMBL/GenBank/DDBJ databases">
        <authorList>
            <person name="Pietrasiak N."/>
            <person name="Ward R."/>
            <person name="Stajich J.E."/>
            <person name="Kurbessoian T."/>
        </authorList>
    </citation>
    <scope>NUCLEOTIDE SEQUENCE</scope>
    <source>
        <strain evidence="1">GSE-TBD4-15B</strain>
    </source>
</reference>
<proteinExistence type="predicted"/>
<dbReference type="Proteomes" id="UP000707356">
    <property type="component" value="Unassembled WGS sequence"/>
</dbReference>
<accession>A0A951PFL3</accession>
<dbReference type="Gene3D" id="2.60.120.380">
    <property type="match status" value="1"/>
</dbReference>
<evidence type="ECO:0000313" key="1">
    <source>
        <dbReference type="EMBL" id="MBW4468110.1"/>
    </source>
</evidence>
<protein>
    <submittedName>
        <fullName evidence="1">Uncharacterized protein</fullName>
    </submittedName>
</protein>